<dbReference type="SUPFAM" id="SSF51905">
    <property type="entry name" value="FAD/NAD(P)-binding domain"/>
    <property type="match status" value="1"/>
</dbReference>
<evidence type="ECO:0000256" key="1">
    <source>
        <dbReference type="SAM" id="MobiDB-lite"/>
    </source>
</evidence>
<dbReference type="PANTHER" id="PTHR13847">
    <property type="entry name" value="SARCOSINE DEHYDROGENASE-RELATED"/>
    <property type="match status" value="1"/>
</dbReference>
<dbReference type="Proteomes" id="UP000813461">
    <property type="component" value="Unassembled WGS sequence"/>
</dbReference>
<accession>A0A8K0R8R9</accession>
<comment type="caution">
    <text evidence="3">The sequence shown here is derived from an EMBL/GenBank/DDBJ whole genome shotgun (WGS) entry which is preliminary data.</text>
</comment>
<dbReference type="OrthoDB" id="429143at2759"/>
<feature type="region of interest" description="Disordered" evidence="1">
    <location>
        <begin position="27"/>
        <end position="69"/>
    </location>
</feature>
<dbReference type="Pfam" id="PF01266">
    <property type="entry name" value="DAO"/>
    <property type="match status" value="1"/>
</dbReference>
<sequence length="557" mass="60543">MNYFSPLVNIVYCSSIMVLRRVVVDSSHPESQSQDPNNNDTMPPSTSHQPHPPATTTPTPQILPVPNPVPSYWLSQPSPHANLRSTPHLPETCTIAIIGSGMAGILTLYYILATSSAANKPLPHIVLLDARSLCSGATARNGGHAKIKTDTLTSLDGDVRRDFAAYVSSVMAALKELVDSEEGLAGECEFELRRSFDVFLDSKEAGGVKGVWDGCVRDQEVWTGERSFVGGGGSREEEGEGREGGTAEKVTSVNGAVAAWSSPCASFWPYKLVTGLLHRLVKRYDVDVLNVQMNTPVLHISSAADIPAGATRLHTSRGDILADKVVFATNAWTAGLLKEFEGTIVPVKGMASHHVPARVVYPHLNNTYNIHFPPVSSTADTLPPLEKQHQRHGTDYLNPRPDGSIVVGGGSYKFVDDPSSWHGNFNDAERFRKDVEEHWEGYMPETFKGWEGSGSRVDSVWVGIMGRTGNGMMHVGRVPGEEDEKRDRKEDGGKKKRQQWMLAGFNGGGMALIAVAAKAVAKMVLEDADFEQVRDEFGLLEGFGTGVERLKGEAKEN</sequence>
<evidence type="ECO:0000313" key="3">
    <source>
        <dbReference type="EMBL" id="KAH7089545.1"/>
    </source>
</evidence>
<proteinExistence type="predicted"/>
<feature type="region of interest" description="Disordered" evidence="1">
    <location>
        <begin position="472"/>
        <end position="497"/>
    </location>
</feature>
<reference evidence="3" key="1">
    <citation type="journal article" date="2021" name="Nat. Commun.">
        <title>Genetic determinants of endophytism in the Arabidopsis root mycobiome.</title>
        <authorList>
            <person name="Mesny F."/>
            <person name="Miyauchi S."/>
            <person name="Thiergart T."/>
            <person name="Pickel B."/>
            <person name="Atanasova L."/>
            <person name="Karlsson M."/>
            <person name="Huettel B."/>
            <person name="Barry K.W."/>
            <person name="Haridas S."/>
            <person name="Chen C."/>
            <person name="Bauer D."/>
            <person name="Andreopoulos W."/>
            <person name="Pangilinan J."/>
            <person name="LaButti K."/>
            <person name="Riley R."/>
            <person name="Lipzen A."/>
            <person name="Clum A."/>
            <person name="Drula E."/>
            <person name="Henrissat B."/>
            <person name="Kohler A."/>
            <person name="Grigoriev I.V."/>
            <person name="Martin F.M."/>
            <person name="Hacquard S."/>
        </authorList>
    </citation>
    <scope>NUCLEOTIDE SEQUENCE</scope>
    <source>
        <strain evidence="3">MPI-SDFR-AT-0120</strain>
    </source>
</reference>
<dbReference type="Gene3D" id="3.30.9.10">
    <property type="entry name" value="D-Amino Acid Oxidase, subunit A, domain 2"/>
    <property type="match status" value="1"/>
</dbReference>
<organism evidence="3 4">
    <name type="scientific">Paraphoma chrysanthemicola</name>
    <dbReference type="NCBI Taxonomy" id="798071"/>
    <lineage>
        <taxon>Eukaryota</taxon>
        <taxon>Fungi</taxon>
        <taxon>Dikarya</taxon>
        <taxon>Ascomycota</taxon>
        <taxon>Pezizomycotina</taxon>
        <taxon>Dothideomycetes</taxon>
        <taxon>Pleosporomycetidae</taxon>
        <taxon>Pleosporales</taxon>
        <taxon>Pleosporineae</taxon>
        <taxon>Phaeosphaeriaceae</taxon>
        <taxon>Paraphoma</taxon>
    </lineage>
</organism>
<dbReference type="GO" id="GO:0005737">
    <property type="term" value="C:cytoplasm"/>
    <property type="evidence" value="ECO:0007669"/>
    <property type="project" value="TreeGrafter"/>
</dbReference>
<dbReference type="InterPro" id="IPR006076">
    <property type="entry name" value="FAD-dep_OxRdtase"/>
</dbReference>
<dbReference type="PANTHER" id="PTHR13847:SF279">
    <property type="entry name" value="FAD DEPENDENT OXIDOREDUCTASE DOMAIN-CONTAINING PROTEIN-RELATED"/>
    <property type="match status" value="1"/>
</dbReference>
<dbReference type="InterPro" id="IPR036188">
    <property type="entry name" value="FAD/NAD-bd_sf"/>
</dbReference>
<feature type="domain" description="FAD dependent oxidoreductase" evidence="2">
    <location>
        <begin position="95"/>
        <end position="523"/>
    </location>
</feature>
<dbReference type="EMBL" id="JAGMVJ010000006">
    <property type="protein sequence ID" value="KAH7089545.1"/>
    <property type="molecule type" value="Genomic_DNA"/>
</dbReference>
<dbReference type="Gene3D" id="3.50.50.60">
    <property type="entry name" value="FAD/NAD(P)-binding domain"/>
    <property type="match status" value="1"/>
</dbReference>
<feature type="compositionally biased region" description="Polar residues" evidence="1">
    <location>
        <begin position="29"/>
        <end position="42"/>
    </location>
</feature>
<feature type="compositionally biased region" description="Pro residues" evidence="1">
    <location>
        <begin position="50"/>
        <end position="69"/>
    </location>
</feature>
<evidence type="ECO:0000313" key="4">
    <source>
        <dbReference type="Proteomes" id="UP000813461"/>
    </source>
</evidence>
<feature type="region of interest" description="Disordered" evidence="1">
    <location>
        <begin position="226"/>
        <end position="247"/>
    </location>
</feature>
<feature type="compositionally biased region" description="Basic and acidic residues" evidence="1">
    <location>
        <begin position="479"/>
        <end position="493"/>
    </location>
</feature>
<evidence type="ECO:0000259" key="2">
    <source>
        <dbReference type="Pfam" id="PF01266"/>
    </source>
</evidence>
<keyword evidence="4" id="KW-1185">Reference proteome</keyword>
<protein>
    <submittedName>
        <fullName evidence="3">FAD dependent oxidoreductase-domain-containing protein</fullName>
    </submittedName>
</protein>
<gene>
    <name evidence="3" type="ORF">FB567DRAFT_520968</name>
</gene>
<dbReference type="AlphaFoldDB" id="A0A8K0R8R9"/>
<name>A0A8K0R8R9_9PLEO</name>